<comment type="caution">
    <text evidence="1">The sequence shown here is derived from an EMBL/GenBank/DDBJ whole genome shotgun (WGS) entry which is preliminary data.</text>
</comment>
<protein>
    <submittedName>
        <fullName evidence="1">Uncharacterized protein</fullName>
    </submittedName>
</protein>
<dbReference type="Proteomes" id="UP000789390">
    <property type="component" value="Unassembled WGS sequence"/>
</dbReference>
<dbReference type="AlphaFoldDB" id="A0A8J2RI34"/>
<name>A0A8J2RI34_9CRUS</name>
<keyword evidence="2" id="KW-1185">Reference proteome</keyword>
<dbReference type="EMBL" id="CAKKLH010000168">
    <property type="protein sequence ID" value="CAH0105081.1"/>
    <property type="molecule type" value="Genomic_DNA"/>
</dbReference>
<dbReference type="OrthoDB" id="6391461at2759"/>
<evidence type="ECO:0000313" key="1">
    <source>
        <dbReference type="EMBL" id="CAH0105081.1"/>
    </source>
</evidence>
<accession>A0A8J2RI34</accession>
<gene>
    <name evidence="1" type="ORF">DGAL_LOCUS8038</name>
</gene>
<organism evidence="1 2">
    <name type="scientific">Daphnia galeata</name>
    <dbReference type="NCBI Taxonomy" id="27404"/>
    <lineage>
        <taxon>Eukaryota</taxon>
        <taxon>Metazoa</taxon>
        <taxon>Ecdysozoa</taxon>
        <taxon>Arthropoda</taxon>
        <taxon>Crustacea</taxon>
        <taxon>Branchiopoda</taxon>
        <taxon>Diplostraca</taxon>
        <taxon>Cladocera</taxon>
        <taxon>Anomopoda</taxon>
        <taxon>Daphniidae</taxon>
        <taxon>Daphnia</taxon>
    </lineage>
</organism>
<proteinExistence type="predicted"/>
<evidence type="ECO:0000313" key="2">
    <source>
        <dbReference type="Proteomes" id="UP000789390"/>
    </source>
</evidence>
<reference evidence="1" key="1">
    <citation type="submission" date="2021-11" db="EMBL/GenBank/DDBJ databases">
        <authorList>
            <person name="Schell T."/>
        </authorList>
    </citation>
    <scope>NUCLEOTIDE SEQUENCE</scope>
    <source>
        <strain evidence="1">M5</strain>
    </source>
</reference>
<sequence length="165" mass="18715">MGISQDDLTKQVEEAKQELLANFEAKLKELNAFREVTQKELDLTRKKLIKMESIVDDLMTTKLNATCHDCKVIKENLRIELRATSINLNTTRTELINAKSDVADLKTKLNDRTSEIVDIGKMPSSCFDLERMGHKLSGFFSVKGSKKMEIISCDFNPNKNGIDVF</sequence>